<keyword evidence="4" id="KW-1185">Reference proteome</keyword>
<sequence length="327" mass="35498">MNGFERGPRIPFQPASRLPDAAFEILAPEGRELRLFSACVEQLATGLQWAEGPVWFGDGRYLLLSDIPNDRILRWDDCNGAVSEFRQPSGNANGLARDAQGRLLACEHLGRRITRTEHDGRITVLADRFDGRPLNSPNDITCAPDGSVWFTDPDFGIAGPWEGAFAPVEQPHGVYRIDAQTGELQRVLDDLAGPNGLAFTPDGRRLLVVESRAQPHRLIWSYAVDGARLGDKRLLIDAEGPGAFDGIALDTAGRVWCGFGSNGQPGALAEQLDGVRVYAADGRPLAHIHLPERCANLCFGGAKGNRLFMASSHSLYALYVNACGAVR</sequence>
<reference evidence="3 4" key="1">
    <citation type="submission" date="2021-12" db="EMBL/GenBank/DDBJ databases">
        <title>Genome seq of p7.</title>
        <authorList>
            <person name="Seo T."/>
        </authorList>
    </citation>
    <scope>NUCLEOTIDE SEQUENCE [LARGE SCALE GENOMIC DNA]</scope>
    <source>
        <strain evidence="3 4">P7</strain>
    </source>
</reference>
<dbReference type="InterPro" id="IPR051262">
    <property type="entry name" value="SMP-30/CGR1_Lactonase"/>
</dbReference>
<dbReference type="EMBL" id="JAJTWT010000001">
    <property type="protein sequence ID" value="MCE4536342.1"/>
    <property type="molecule type" value="Genomic_DNA"/>
</dbReference>
<dbReference type="PANTHER" id="PTHR47572">
    <property type="entry name" value="LIPOPROTEIN-RELATED"/>
    <property type="match status" value="1"/>
</dbReference>
<accession>A0ABS8X746</accession>
<feature type="domain" description="SMP-30/Gluconolactonase/LRE-like region" evidence="2">
    <location>
        <begin position="49"/>
        <end position="313"/>
    </location>
</feature>
<evidence type="ECO:0000259" key="2">
    <source>
        <dbReference type="Pfam" id="PF08450"/>
    </source>
</evidence>
<dbReference type="PANTHER" id="PTHR47572:SF4">
    <property type="entry name" value="LACTONASE DRP35"/>
    <property type="match status" value="1"/>
</dbReference>
<evidence type="ECO:0000313" key="3">
    <source>
        <dbReference type="EMBL" id="MCE4536342.1"/>
    </source>
</evidence>
<dbReference type="InterPro" id="IPR013658">
    <property type="entry name" value="SGL"/>
</dbReference>
<dbReference type="InterPro" id="IPR011042">
    <property type="entry name" value="6-blade_b-propeller_TolB-like"/>
</dbReference>
<name>A0ABS8X746_9BURK</name>
<keyword evidence="1" id="KW-0378">Hydrolase</keyword>
<dbReference type="Pfam" id="PF08450">
    <property type="entry name" value="SGL"/>
    <property type="match status" value="1"/>
</dbReference>
<dbReference type="SUPFAM" id="SSF63829">
    <property type="entry name" value="Calcium-dependent phosphotriesterase"/>
    <property type="match status" value="1"/>
</dbReference>
<organism evidence="3 4">
    <name type="scientific">Pelomonas caseinilytica</name>
    <dbReference type="NCBI Taxonomy" id="2906763"/>
    <lineage>
        <taxon>Bacteria</taxon>
        <taxon>Pseudomonadati</taxon>
        <taxon>Pseudomonadota</taxon>
        <taxon>Betaproteobacteria</taxon>
        <taxon>Burkholderiales</taxon>
        <taxon>Sphaerotilaceae</taxon>
        <taxon>Roseateles</taxon>
    </lineage>
</organism>
<gene>
    <name evidence="3" type="ORF">LXT12_03620</name>
</gene>
<dbReference type="RefSeq" id="WP_233389524.1">
    <property type="nucleotide sequence ID" value="NZ_JAJTWT010000001.1"/>
</dbReference>
<dbReference type="Proteomes" id="UP001201463">
    <property type="component" value="Unassembled WGS sequence"/>
</dbReference>
<dbReference type="Gene3D" id="2.120.10.30">
    <property type="entry name" value="TolB, C-terminal domain"/>
    <property type="match status" value="1"/>
</dbReference>
<comment type="caution">
    <text evidence="3">The sequence shown here is derived from an EMBL/GenBank/DDBJ whole genome shotgun (WGS) entry which is preliminary data.</text>
</comment>
<protein>
    <submittedName>
        <fullName evidence="3">SMP-30/gluconolactonase/LRE family protein</fullName>
    </submittedName>
</protein>
<evidence type="ECO:0000313" key="4">
    <source>
        <dbReference type="Proteomes" id="UP001201463"/>
    </source>
</evidence>
<evidence type="ECO:0000256" key="1">
    <source>
        <dbReference type="ARBA" id="ARBA00022801"/>
    </source>
</evidence>
<proteinExistence type="predicted"/>